<gene>
    <name evidence="2" type="ORF">G7087_00965</name>
</gene>
<dbReference type="PANTHER" id="PTHR10285">
    <property type="entry name" value="URIDINE KINASE"/>
    <property type="match status" value="1"/>
</dbReference>
<organism evidence="2 3">
    <name type="scientific">Rubrivivax benzoatilyticus</name>
    <dbReference type="NCBI Taxonomy" id="316997"/>
    <lineage>
        <taxon>Bacteria</taxon>
        <taxon>Pseudomonadati</taxon>
        <taxon>Pseudomonadota</taxon>
        <taxon>Betaproteobacteria</taxon>
        <taxon>Burkholderiales</taxon>
        <taxon>Sphaerotilaceae</taxon>
        <taxon>Rubrivivax</taxon>
    </lineage>
</organism>
<dbReference type="Proteomes" id="UP000802098">
    <property type="component" value="Unassembled WGS sequence"/>
</dbReference>
<evidence type="ECO:0000259" key="1">
    <source>
        <dbReference type="SMART" id="SM00382"/>
    </source>
</evidence>
<keyword evidence="2" id="KW-0418">Kinase</keyword>
<proteinExistence type="predicted"/>
<dbReference type="SMART" id="SM00382">
    <property type="entry name" value="AAA"/>
    <property type="match status" value="1"/>
</dbReference>
<comment type="caution">
    <text evidence="2">The sequence shown here is derived from an EMBL/GenBank/DDBJ whole genome shotgun (WGS) entry which is preliminary data.</text>
</comment>
<feature type="domain" description="AAA+ ATPase" evidence="1">
    <location>
        <begin position="21"/>
        <end position="155"/>
    </location>
</feature>
<dbReference type="EMBL" id="JAAOCD010000001">
    <property type="protein sequence ID" value="NHK96937.1"/>
    <property type="molecule type" value="Genomic_DNA"/>
</dbReference>
<dbReference type="Pfam" id="PF01078">
    <property type="entry name" value="Mg_chelatase"/>
    <property type="match status" value="1"/>
</dbReference>
<dbReference type="SUPFAM" id="SSF52540">
    <property type="entry name" value="P-loop containing nucleoside triphosphate hydrolases"/>
    <property type="match status" value="1"/>
</dbReference>
<accession>A0ABX0HPD7</accession>
<dbReference type="InterPro" id="IPR027417">
    <property type="entry name" value="P-loop_NTPase"/>
</dbReference>
<keyword evidence="2" id="KW-0808">Transferase</keyword>
<sequence length="220" mass="23400">MHPAVPDTWTERAAALARAGGRRLLGIAGPPGAGKSTLAAALAAALAPAAVVVPMDGFHLANAELDRLGRRGRKGAPDTFDAAGYVALLARLRAAEDTIWAPEYRRDLGEPVAGAIAVPPQLPLVITEGNYLLLDGPWAGVRPLLDEVWYVEVDDTLRRERLAARHRRHGRSAADAAAWVEQTDEPNARRVAATASCADLRMRWDAAPGHPPVLSTPPVC</sequence>
<keyword evidence="3" id="KW-1185">Reference proteome</keyword>
<dbReference type="InterPro" id="IPR003593">
    <property type="entry name" value="AAA+_ATPase"/>
</dbReference>
<name>A0ABX0HPD7_9BURK</name>
<dbReference type="NCBIfam" id="NF006743">
    <property type="entry name" value="PRK09270.1-2"/>
    <property type="match status" value="1"/>
</dbReference>
<dbReference type="GO" id="GO:0016301">
    <property type="term" value="F:kinase activity"/>
    <property type="evidence" value="ECO:0007669"/>
    <property type="project" value="UniProtKB-KW"/>
</dbReference>
<dbReference type="InterPro" id="IPR000523">
    <property type="entry name" value="Mg_chelatse_chII-like_cat_dom"/>
</dbReference>
<dbReference type="Gene3D" id="3.40.50.300">
    <property type="entry name" value="P-loop containing nucleotide triphosphate hydrolases"/>
    <property type="match status" value="2"/>
</dbReference>
<protein>
    <submittedName>
        <fullName evidence="2">Nucleoside/nucleotide kinase family protein</fullName>
    </submittedName>
</protein>
<evidence type="ECO:0000313" key="3">
    <source>
        <dbReference type="Proteomes" id="UP000802098"/>
    </source>
</evidence>
<evidence type="ECO:0000313" key="2">
    <source>
        <dbReference type="EMBL" id="NHK96937.1"/>
    </source>
</evidence>
<reference evidence="2 3" key="1">
    <citation type="submission" date="2020-03" db="EMBL/GenBank/DDBJ databases">
        <title>Rubrivivax benzoatilyticus JA2 (sequenced after 10 years sub-culturing).</title>
        <authorList>
            <person name="Gupta D."/>
            <person name="Chintalapati S."/>
            <person name="Chintalapati V.R."/>
        </authorList>
    </citation>
    <scope>NUCLEOTIDE SEQUENCE [LARGE SCALE GENOMIC DNA]</scope>
    <source>
        <strain evidence="2 3">JA2-Mal</strain>
    </source>
</reference>